<sequence length="286" mass="31495">MYDYGARFYMPDLGRWGVVDPLAEKMTRHSPYNYAFNNPINFVDPDGREGLGWIHQMFENGSQSLTYRSDINTEQEAIDAGYANVYGVSKTGEVKDGTNGSVSYTLNADGTYTDTSTQEVFSGATTTNGGIYIKGQGAFDMNKWLSHLGNEGGNFYTNLGGAAPLNYTNPFFGGDIDKIVSLDGYMGGMVNSLSRGNNWKDVMSYRVDLAALADLAISFFGGQNNNISRDTIINAKLETSNKDTIMQFKVPRVGNIYAHPNTGNRYDEIVNPYVKAKIDSVIKSQK</sequence>
<accession>A0ABU1LB70</accession>
<name>A0ABU1LB70_9FLAO</name>
<dbReference type="EMBL" id="JAVDQS010000002">
    <property type="protein sequence ID" value="MDR6403971.1"/>
    <property type="molecule type" value="Genomic_DNA"/>
</dbReference>
<dbReference type="InterPro" id="IPR022385">
    <property type="entry name" value="Rhs_assc_core"/>
</dbReference>
<evidence type="ECO:0000313" key="2">
    <source>
        <dbReference type="Proteomes" id="UP001184853"/>
    </source>
</evidence>
<keyword evidence="2" id="KW-1185">Reference proteome</keyword>
<evidence type="ECO:0008006" key="3">
    <source>
        <dbReference type="Google" id="ProtNLM"/>
    </source>
</evidence>
<dbReference type="PANTHER" id="PTHR32305:SF15">
    <property type="entry name" value="PROTEIN RHSA-RELATED"/>
    <property type="match status" value="1"/>
</dbReference>
<dbReference type="PANTHER" id="PTHR32305">
    <property type="match status" value="1"/>
</dbReference>
<protein>
    <recommendedName>
        <fullName evidence="3">RHS repeat-associated protein</fullName>
    </recommendedName>
</protein>
<dbReference type="Gene3D" id="2.180.10.10">
    <property type="entry name" value="RHS repeat-associated core"/>
    <property type="match status" value="1"/>
</dbReference>
<gene>
    <name evidence="1" type="ORF">J2781_000886</name>
</gene>
<reference evidence="1 2" key="1">
    <citation type="submission" date="2023-07" db="EMBL/GenBank/DDBJ databases">
        <title>Sorghum-associated microbial communities from plants grown in Nebraska, USA.</title>
        <authorList>
            <person name="Schachtman D."/>
        </authorList>
    </citation>
    <scope>NUCLEOTIDE SEQUENCE [LARGE SCALE GENOMIC DNA]</scope>
    <source>
        <strain evidence="1 2">DS1709</strain>
    </source>
</reference>
<dbReference type="Proteomes" id="UP001184853">
    <property type="component" value="Unassembled WGS sequence"/>
</dbReference>
<organism evidence="1 2">
    <name type="scientific">Chryseobacterium geocarposphaerae</name>
    <dbReference type="NCBI Taxonomy" id="1416776"/>
    <lineage>
        <taxon>Bacteria</taxon>
        <taxon>Pseudomonadati</taxon>
        <taxon>Bacteroidota</taxon>
        <taxon>Flavobacteriia</taxon>
        <taxon>Flavobacteriales</taxon>
        <taxon>Weeksellaceae</taxon>
        <taxon>Chryseobacterium group</taxon>
        <taxon>Chryseobacterium</taxon>
    </lineage>
</organism>
<comment type="caution">
    <text evidence="1">The sequence shown here is derived from an EMBL/GenBank/DDBJ whole genome shotgun (WGS) entry which is preliminary data.</text>
</comment>
<dbReference type="NCBIfam" id="TIGR03696">
    <property type="entry name" value="Rhs_assc_core"/>
    <property type="match status" value="1"/>
</dbReference>
<proteinExistence type="predicted"/>
<evidence type="ECO:0000313" key="1">
    <source>
        <dbReference type="EMBL" id="MDR6403971.1"/>
    </source>
</evidence>
<dbReference type="InterPro" id="IPR050708">
    <property type="entry name" value="T6SS_VgrG/RHS"/>
</dbReference>